<dbReference type="InterPro" id="IPR048952">
    <property type="entry name" value="AsnRS_N"/>
</dbReference>
<reference evidence="4" key="1">
    <citation type="journal article" date="2018" name="Nat. Microbiol.">
        <title>Leveraging single-cell genomics to expand the fungal tree of life.</title>
        <authorList>
            <person name="Ahrendt S.R."/>
            <person name="Quandt C.A."/>
            <person name="Ciobanu D."/>
            <person name="Clum A."/>
            <person name="Salamov A."/>
            <person name="Andreopoulos B."/>
            <person name="Cheng J.F."/>
            <person name="Woyke T."/>
            <person name="Pelin A."/>
            <person name="Henrissat B."/>
            <person name="Reynolds N.K."/>
            <person name="Benny G.L."/>
            <person name="Smith M.E."/>
            <person name="James T.Y."/>
            <person name="Grigoriev I.V."/>
        </authorList>
    </citation>
    <scope>NUCLEOTIDE SEQUENCE [LARGE SCALE GENOMIC DNA]</scope>
    <source>
        <strain evidence="4">Benny S71-1</strain>
    </source>
</reference>
<dbReference type="EMBL" id="KZ990198">
    <property type="protein sequence ID" value="RKP24484.1"/>
    <property type="molecule type" value="Genomic_DNA"/>
</dbReference>
<accession>A0A4P9YX03</accession>
<dbReference type="Pfam" id="PF20917">
    <property type="entry name" value="AsnRS_N"/>
    <property type="match status" value="1"/>
</dbReference>
<evidence type="ECO:0000313" key="4">
    <source>
        <dbReference type="Proteomes" id="UP000278143"/>
    </source>
</evidence>
<sequence length="148" mass="16488">MTTAEMDQRIAELSINPAPCYVDEVNGSDETGNGTEAAPFKTAVHALQQTEAVQIMVHKAASDSEPAGYAPISGAALKKAKKRVDELLRKQKKQEQQRQEQAAKEEQRRVEEERRLEEAKLIVLTEDASLPRAKTVRGHWRATPRALD</sequence>
<evidence type="ECO:0000256" key="1">
    <source>
        <dbReference type="SAM" id="MobiDB-lite"/>
    </source>
</evidence>
<proteinExistence type="predicted"/>
<protein>
    <recommendedName>
        <fullName evidence="2">Asparagine--tRNA ligase N-terminal domain-containing protein</fullName>
    </recommendedName>
</protein>
<feature type="region of interest" description="Disordered" evidence="1">
    <location>
        <begin position="89"/>
        <end position="115"/>
    </location>
</feature>
<name>A0A4P9YX03_9FUNG</name>
<gene>
    <name evidence="3" type="ORF">SYNPS1DRAFT_23439</name>
</gene>
<feature type="domain" description="Asparagine--tRNA ligase N-terminal" evidence="2">
    <location>
        <begin position="35"/>
        <end position="131"/>
    </location>
</feature>
<dbReference type="Gene3D" id="3.30.1910.20">
    <property type="entry name" value="asparaginyl-tRNA synthetase, N-terminal domain"/>
    <property type="match status" value="1"/>
</dbReference>
<dbReference type="Proteomes" id="UP000278143">
    <property type="component" value="Unassembled WGS sequence"/>
</dbReference>
<dbReference type="AlphaFoldDB" id="A0A4P9YX03"/>
<keyword evidence="4" id="KW-1185">Reference proteome</keyword>
<organism evidence="3 4">
    <name type="scientific">Syncephalis pseudoplumigaleata</name>
    <dbReference type="NCBI Taxonomy" id="1712513"/>
    <lineage>
        <taxon>Eukaryota</taxon>
        <taxon>Fungi</taxon>
        <taxon>Fungi incertae sedis</taxon>
        <taxon>Zoopagomycota</taxon>
        <taxon>Zoopagomycotina</taxon>
        <taxon>Zoopagomycetes</taxon>
        <taxon>Zoopagales</taxon>
        <taxon>Piptocephalidaceae</taxon>
        <taxon>Syncephalis</taxon>
    </lineage>
</organism>
<evidence type="ECO:0000259" key="2">
    <source>
        <dbReference type="Pfam" id="PF20917"/>
    </source>
</evidence>
<dbReference type="OrthoDB" id="1931232at2759"/>
<evidence type="ECO:0000313" key="3">
    <source>
        <dbReference type="EMBL" id="RKP24484.1"/>
    </source>
</evidence>